<dbReference type="Proteomes" id="UP000308730">
    <property type="component" value="Unassembled WGS sequence"/>
</dbReference>
<dbReference type="GO" id="GO:0005811">
    <property type="term" value="C:lipid droplet"/>
    <property type="evidence" value="ECO:0007669"/>
    <property type="project" value="TreeGrafter"/>
</dbReference>
<keyword evidence="3" id="KW-0560">Oxidoreductase</keyword>
<gene>
    <name evidence="5" type="ORF">EUX98_g2694</name>
</gene>
<reference evidence="5 6" key="1">
    <citation type="submission" date="2019-02" db="EMBL/GenBank/DDBJ databases">
        <title>Genome sequencing of the rare red list fungi Antrodiella citrinella (Flaviporus citrinellus).</title>
        <authorList>
            <person name="Buettner E."/>
            <person name="Kellner H."/>
        </authorList>
    </citation>
    <scope>NUCLEOTIDE SEQUENCE [LARGE SCALE GENOMIC DNA]</scope>
    <source>
        <strain evidence="5 6">DSM 108506</strain>
    </source>
</reference>
<evidence type="ECO:0000256" key="1">
    <source>
        <dbReference type="ARBA" id="ARBA00006484"/>
    </source>
</evidence>
<evidence type="ECO:0000256" key="4">
    <source>
        <dbReference type="RuleBase" id="RU000363"/>
    </source>
</evidence>
<keyword evidence="6" id="KW-1185">Reference proteome</keyword>
<dbReference type="PROSITE" id="PS00061">
    <property type="entry name" value="ADH_SHORT"/>
    <property type="match status" value="1"/>
</dbReference>
<dbReference type="InterPro" id="IPR036291">
    <property type="entry name" value="NAD(P)-bd_dom_sf"/>
</dbReference>
<dbReference type="Pfam" id="PF00106">
    <property type="entry name" value="adh_short"/>
    <property type="match status" value="1"/>
</dbReference>
<proteinExistence type="inferred from homology"/>
<dbReference type="GO" id="GO:0006654">
    <property type="term" value="P:phosphatidic acid biosynthetic process"/>
    <property type="evidence" value="ECO:0007669"/>
    <property type="project" value="TreeGrafter"/>
</dbReference>
<dbReference type="InterPro" id="IPR002347">
    <property type="entry name" value="SDR_fam"/>
</dbReference>
<dbReference type="InterPro" id="IPR020904">
    <property type="entry name" value="Sc_DH/Rdtase_CS"/>
</dbReference>
<dbReference type="PANTHER" id="PTHR44169">
    <property type="entry name" value="NADPH-DEPENDENT 1-ACYLDIHYDROXYACETONE PHOSPHATE REDUCTASE"/>
    <property type="match status" value="1"/>
</dbReference>
<dbReference type="GO" id="GO:0019433">
    <property type="term" value="P:triglyceride catabolic process"/>
    <property type="evidence" value="ECO:0007669"/>
    <property type="project" value="TreeGrafter"/>
</dbReference>
<dbReference type="GO" id="GO:0004806">
    <property type="term" value="F:triacylglycerol lipase activity"/>
    <property type="evidence" value="ECO:0007669"/>
    <property type="project" value="TreeGrafter"/>
</dbReference>
<dbReference type="SUPFAM" id="SSF51735">
    <property type="entry name" value="NAD(P)-binding Rossmann-fold domains"/>
    <property type="match status" value="1"/>
</dbReference>
<dbReference type="PANTHER" id="PTHR44169:SF6">
    <property type="entry name" value="NADPH-DEPENDENT 1-ACYLDIHYDROXYACETONE PHOSPHATE REDUCTASE"/>
    <property type="match status" value="1"/>
</dbReference>
<comment type="similarity">
    <text evidence="1 4">Belongs to the short-chain dehydrogenases/reductases (SDR) family.</text>
</comment>
<evidence type="ECO:0000313" key="5">
    <source>
        <dbReference type="EMBL" id="THH31488.1"/>
    </source>
</evidence>
<evidence type="ECO:0000313" key="6">
    <source>
        <dbReference type="Proteomes" id="UP000308730"/>
    </source>
</evidence>
<name>A0A4S4N155_9APHY</name>
<dbReference type="EMBL" id="SGPM01000045">
    <property type="protein sequence ID" value="THH31488.1"/>
    <property type="molecule type" value="Genomic_DNA"/>
</dbReference>
<accession>A0A4S4N155</accession>
<protein>
    <submittedName>
        <fullName evidence="5">Uncharacterized protein</fullName>
    </submittedName>
</protein>
<evidence type="ECO:0000256" key="3">
    <source>
        <dbReference type="ARBA" id="ARBA00023002"/>
    </source>
</evidence>
<evidence type="ECO:0000256" key="2">
    <source>
        <dbReference type="ARBA" id="ARBA00022857"/>
    </source>
</evidence>
<organism evidence="5 6">
    <name type="scientific">Antrodiella citrinella</name>
    <dbReference type="NCBI Taxonomy" id="2447956"/>
    <lineage>
        <taxon>Eukaryota</taxon>
        <taxon>Fungi</taxon>
        <taxon>Dikarya</taxon>
        <taxon>Basidiomycota</taxon>
        <taxon>Agaricomycotina</taxon>
        <taxon>Agaricomycetes</taxon>
        <taxon>Polyporales</taxon>
        <taxon>Steccherinaceae</taxon>
        <taxon>Antrodiella</taxon>
    </lineage>
</organism>
<dbReference type="GO" id="GO:0000140">
    <property type="term" value="F:acylglycerone-phosphate reductase (NADP+) activity"/>
    <property type="evidence" value="ECO:0007669"/>
    <property type="project" value="TreeGrafter"/>
</dbReference>
<keyword evidence="2" id="KW-0521">NADP</keyword>
<comment type="caution">
    <text evidence="5">The sequence shown here is derived from an EMBL/GenBank/DDBJ whole genome shotgun (WGS) entry which is preliminary data.</text>
</comment>
<dbReference type="PRINTS" id="PR00080">
    <property type="entry name" value="SDRFAMILY"/>
</dbReference>
<dbReference type="OrthoDB" id="2102561at2759"/>
<dbReference type="AlphaFoldDB" id="A0A4S4N155"/>
<dbReference type="GO" id="GO:0005783">
    <property type="term" value="C:endoplasmic reticulum"/>
    <property type="evidence" value="ECO:0007669"/>
    <property type="project" value="TreeGrafter"/>
</dbReference>
<dbReference type="Gene3D" id="3.40.50.720">
    <property type="entry name" value="NAD(P)-binding Rossmann-like Domain"/>
    <property type="match status" value="1"/>
</dbReference>
<dbReference type="PRINTS" id="PR00081">
    <property type="entry name" value="GDHRDH"/>
</dbReference>
<sequence>MTKLKQQCIETFELDVTISSSIQDIKAQVVKLTDGTLDILVNNAGVCYESTASDDTMDKIRSLYAVNLFGTMEMTQAFVPLLVAANKRQAPGFEYARIVQIGSIAAVCPSPFYAAYNSSKAALLQYGNTLRIELEPFGVKVITINTGKVQTRILRESSQWCLPESSMYKPINESYEAFGRKVLTAKSTCVQDYAQHAVKHILKKDAAPFLWTADQSLFTRMVVALFPWTFWDRLLRPIFGLDKLATLVKLEKAKNV</sequence>